<dbReference type="Gene3D" id="1.10.287.700">
    <property type="entry name" value="Helix hairpin bin"/>
    <property type="match status" value="1"/>
</dbReference>
<name>A0AAD1ZYG5_9LAMI</name>
<evidence type="ECO:0000256" key="6">
    <source>
        <dbReference type="SAM" id="MobiDB-lite"/>
    </source>
</evidence>
<keyword evidence="4 7" id="KW-0472">Membrane</keyword>
<evidence type="ECO:0000256" key="7">
    <source>
        <dbReference type="SAM" id="Phobius"/>
    </source>
</evidence>
<dbReference type="Pfam" id="PF13664">
    <property type="entry name" value="DUF4149"/>
    <property type="match status" value="1"/>
</dbReference>
<proteinExistence type="predicted"/>
<feature type="transmembrane region" description="Helical" evidence="7">
    <location>
        <begin position="432"/>
        <end position="452"/>
    </location>
</feature>
<dbReference type="PANTHER" id="PTHR47652:SF3">
    <property type="entry name" value="MITOCHONDRIAL IMPORT INNER MEMBRANE TRANSLOCASE SUBUNIT TIM44"/>
    <property type="match status" value="1"/>
</dbReference>
<evidence type="ECO:0000259" key="8">
    <source>
        <dbReference type="Pfam" id="PF13664"/>
    </source>
</evidence>
<evidence type="ECO:0000256" key="4">
    <source>
        <dbReference type="ARBA" id="ARBA00023136"/>
    </source>
</evidence>
<keyword evidence="2 7" id="KW-0812">Transmembrane</keyword>
<keyword evidence="5" id="KW-0175">Coiled coil</keyword>
<evidence type="ECO:0000313" key="9">
    <source>
        <dbReference type="EMBL" id="CAI9778169.1"/>
    </source>
</evidence>
<feature type="region of interest" description="Disordered" evidence="6">
    <location>
        <begin position="115"/>
        <end position="149"/>
    </location>
</feature>
<reference evidence="9" key="1">
    <citation type="submission" date="2023-05" db="EMBL/GenBank/DDBJ databases">
        <authorList>
            <person name="Huff M."/>
        </authorList>
    </citation>
    <scope>NUCLEOTIDE SEQUENCE</scope>
</reference>
<keyword evidence="10" id="KW-1185">Reference proteome</keyword>
<accession>A0AAD1ZYG5</accession>
<feature type="compositionally biased region" description="Basic and acidic residues" evidence="6">
    <location>
        <begin position="124"/>
        <end position="143"/>
    </location>
</feature>
<dbReference type="AlphaFoldDB" id="A0AAD1ZYG5"/>
<gene>
    <name evidence="9" type="ORF">FPE_LOCUS25599</name>
</gene>
<evidence type="ECO:0000313" key="10">
    <source>
        <dbReference type="Proteomes" id="UP000834106"/>
    </source>
</evidence>
<feature type="transmembrane region" description="Helical" evidence="7">
    <location>
        <begin position="326"/>
        <end position="345"/>
    </location>
</feature>
<evidence type="ECO:0000256" key="3">
    <source>
        <dbReference type="ARBA" id="ARBA00022989"/>
    </source>
</evidence>
<feature type="coiled-coil region" evidence="5">
    <location>
        <begin position="205"/>
        <end position="232"/>
    </location>
</feature>
<evidence type="ECO:0000256" key="5">
    <source>
        <dbReference type="SAM" id="Coils"/>
    </source>
</evidence>
<dbReference type="Proteomes" id="UP000834106">
    <property type="component" value="Chromosome 15"/>
</dbReference>
<feature type="transmembrane region" description="Helical" evidence="7">
    <location>
        <begin position="296"/>
        <end position="314"/>
    </location>
</feature>
<dbReference type="InterPro" id="IPR025423">
    <property type="entry name" value="TMEM205-like"/>
</dbReference>
<protein>
    <recommendedName>
        <fullName evidence="8">TMEM205-like domain-containing protein</fullName>
    </recommendedName>
</protein>
<evidence type="ECO:0000256" key="1">
    <source>
        <dbReference type="ARBA" id="ARBA00004370"/>
    </source>
</evidence>
<evidence type="ECO:0000256" key="2">
    <source>
        <dbReference type="ARBA" id="ARBA00022692"/>
    </source>
</evidence>
<keyword evidence="3 7" id="KW-1133">Transmembrane helix</keyword>
<dbReference type="EMBL" id="OU503050">
    <property type="protein sequence ID" value="CAI9778169.1"/>
    <property type="molecule type" value="Genomic_DNA"/>
</dbReference>
<feature type="domain" description="TMEM205-like" evidence="8">
    <location>
        <begin position="257"/>
        <end position="357"/>
    </location>
</feature>
<feature type="transmembrane region" description="Helical" evidence="7">
    <location>
        <begin position="254"/>
        <end position="276"/>
    </location>
</feature>
<comment type="subcellular location">
    <subcellularLocation>
        <location evidence="1">Membrane</location>
    </subcellularLocation>
</comment>
<organism evidence="9 10">
    <name type="scientific">Fraxinus pennsylvanica</name>
    <dbReference type="NCBI Taxonomy" id="56036"/>
    <lineage>
        <taxon>Eukaryota</taxon>
        <taxon>Viridiplantae</taxon>
        <taxon>Streptophyta</taxon>
        <taxon>Embryophyta</taxon>
        <taxon>Tracheophyta</taxon>
        <taxon>Spermatophyta</taxon>
        <taxon>Magnoliopsida</taxon>
        <taxon>eudicotyledons</taxon>
        <taxon>Gunneridae</taxon>
        <taxon>Pentapetalae</taxon>
        <taxon>asterids</taxon>
        <taxon>lamiids</taxon>
        <taxon>Lamiales</taxon>
        <taxon>Oleaceae</taxon>
        <taxon>Oleeae</taxon>
        <taxon>Fraxinus</taxon>
    </lineage>
</organism>
<sequence length="456" mass="50809">MTTLVTAGVFSPIPERGHKDDTTVEKEEHRVVVVEFDKDGGNTKVSISTQDQKGQKFSDKLMEGTKEKFEREDMHHSHMGSAKELVCDAFDKCKHKIDSAIGRTREAVSKKAREVVDKADEEAHEAKERVKDAASKVKEKAHEVTGGAKRGGENVMETAKIIKGEADEEAHEEKAHEVKGGVRRGGEIVMDTAKIIKGEAERDVSRKIEATIEKEKEAKEMVEEKVKEEGKKGLKKFMFDVLAHSLWLKSMGNLHLLGFATAYGMCVWVTFVSSYVLACALSRQQFATVQNKIYPVYFKAMAYSVGLALVGYLMSRERKMEGIVMLQGFNLLAPLLMITVNMLYLEPRATEVMFEKMKKEKEDGRAKEGFNTRPSSTVADSVPDSAIRGTNGEKSTTSPDPGQERLKEAAAMRSQIIVQSETLKRLNSYSSFLNVVTLMFLTSHLVHLGHLLNSVC</sequence>
<dbReference type="PANTHER" id="PTHR47652">
    <property type="entry name" value="MITOCHONDRIAL IMPORT INNER MEMBRANE TRANSLOCASE SUBUNIT TIM44"/>
    <property type="match status" value="1"/>
</dbReference>
<dbReference type="GO" id="GO:0016020">
    <property type="term" value="C:membrane"/>
    <property type="evidence" value="ECO:0007669"/>
    <property type="project" value="UniProtKB-SubCell"/>
</dbReference>
<feature type="region of interest" description="Disordered" evidence="6">
    <location>
        <begin position="363"/>
        <end position="403"/>
    </location>
</feature>